<dbReference type="InterPro" id="IPR050367">
    <property type="entry name" value="APC_superfamily"/>
</dbReference>
<protein>
    <submittedName>
        <fullName evidence="11">Amino acid permease</fullName>
    </submittedName>
</protein>
<feature type="transmembrane region" description="Helical" evidence="9">
    <location>
        <begin position="488"/>
        <end position="509"/>
    </location>
</feature>
<dbReference type="PANTHER" id="PTHR42770">
    <property type="entry name" value="AMINO ACID TRANSPORTER-RELATED"/>
    <property type="match status" value="1"/>
</dbReference>
<keyword evidence="4" id="KW-1003">Cell membrane</keyword>
<dbReference type="PIRSF" id="PIRSF006060">
    <property type="entry name" value="AA_transporter"/>
    <property type="match status" value="1"/>
</dbReference>
<dbReference type="Gene3D" id="1.20.1740.10">
    <property type="entry name" value="Amino acid/polyamine transporter I"/>
    <property type="match status" value="1"/>
</dbReference>
<feature type="transmembrane region" description="Helical" evidence="9">
    <location>
        <begin position="124"/>
        <end position="149"/>
    </location>
</feature>
<dbReference type="GO" id="GO:0022857">
    <property type="term" value="F:transmembrane transporter activity"/>
    <property type="evidence" value="ECO:0007669"/>
    <property type="project" value="InterPro"/>
</dbReference>
<accession>A0A7S8C4W4</accession>
<gene>
    <name evidence="11" type="ORF">HW532_12585</name>
</gene>
<sequence>MQKSSSSSANSTAAAASAAGAAGTSGASGARAGQPVARGLGLFALTGMVVGSMIGGGAFNLPSNMADGAALGAQVIAWIVTGAGMFFLANTFRILADKRPDLSAGIYSYAREGFGRLAGFQMAWGYWLSSAFGNVAFAVLIMQTFSYFFPVFDGGQNWPSLIGGSALIWAMHFLVLSGVKRAAFLNALATVTKLVALGVAVVIMIAFFKAGPFTLDIWGQQAGLGDVLGQVKSTMMVTLWVFIGIEGAVVVSGRASSSKTVGAATFLGLGVCLLAYVCLSLLPFGVMTQPELAALKGPSLAYVIEALVGEAGAIFIMLGVLISILSCWLAWTILVAELPFEAARDGVFPSILAQENANHAPAPSLWMSTIVMQLMMFVVLFAHDAWLFLVAVTGVMILPAYLASTAYAWKFGVDHPDAGSGSEGRGALIWTGILGSVYAVWMLYAAGPEFILLSAIMFALGLPVYWYAEHENPQGRKAAFTGPEAIGAILLVAAAIAAIVLFWMGIVTAS</sequence>
<feature type="transmembrane region" description="Helical" evidence="9">
    <location>
        <begin position="427"/>
        <end position="444"/>
    </location>
</feature>
<dbReference type="GO" id="GO:0006865">
    <property type="term" value="P:amino acid transport"/>
    <property type="evidence" value="ECO:0007669"/>
    <property type="project" value="UniProtKB-KW"/>
</dbReference>
<evidence type="ECO:0000256" key="2">
    <source>
        <dbReference type="ARBA" id="ARBA00008220"/>
    </source>
</evidence>
<feature type="transmembrane region" description="Helical" evidence="9">
    <location>
        <begin position="42"/>
        <end position="61"/>
    </location>
</feature>
<feature type="transmembrane region" description="Helical" evidence="9">
    <location>
        <begin position="68"/>
        <end position="89"/>
    </location>
</feature>
<dbReference type="NCBIfam" id="TIGR00905">
    <property type="entry name" value="2A0302"/>
    <property type="match status" value="1"/>
</dbReference>
<feature type="transmembrane region" description="Helical" evidence="9">
    <location>
        <begin position="261"/>
        <end position="286"/>
    </location>
</feature>
<evidence type="ECO:0000256" key="1">
    <source>
        <dbReference type="ARBA" id="ARBA00004651"/>
    </source>
</evidence>
<dbReference type="RefSeq" id="WP_213160819.1">
    <property type="nucleotide sequence ID" value="NZ_CP058214.1"/>
</dbReference>
<comment type="similarity">
    <text evidence="2">Belongs to the amino acid-polyamine-organocation (APC) superfamily. Basic amino acid/polyamine antiporter (APA) (TC 2.A.3.2) family.</text>
</comment>
<dbReference type="Proteomes" id="UP000593594">
    <property type="component" value="Chromosome"/>
</dbReference>
<evidence type="ECO:0000256" key="6">
    <source>
        <dbReference type="ARBA" id="ARBA00022970"/>
    </source>
</evidence>
<dbReference type="InterPro" id="IPR002293">
    <property type="entry name" value="AA/rel_permease1"/>
</dbReference>
<keyword evidence="12" id="KW-1185">Reference proteome</keyword>
<dbReference type="AlphaFoldDB" id="A0A7S8C4W4"/>
<evidence type="ECO:0000256" key="9">
    <source>
        <dbReference type="SAM" id="Phobius"/>
    </source>
</evidence>
<reference evidence="11 12" key="1">
    <citation type="submission" date="2020-06" db="EMBL/GenBank/DDBJ databases">
        <title>Genome sequence of 2 isolates from Red Sea Mangroves.</title>
        <authorList>
            <person name="Sefrji F."/>
            <person name="Michoud G."/>
            <person name="Merlino G."/>
            <person name="Daffonchio D."/>
        </authorList>
    </citation>
    <scope>NUCLEOTIDE SEQUENCE [LARGE SCALE GENOMIC DNA]</scope>
    <source>
        <strain evidence="11 12">R1DC25</strain>
    </source>
</reference>
<evidence type="ECO:0000313" key="12">
    <source>
        <dbReference type="Proteomes" id="UP000593594"/>
    </source>
</evidence>
<evidence type="ECO:0000256" key="7">
    <source>
        <dbReference type="ARBA" id="ARBA00022989"/>
    </source>
</evidence>
<feature type="transmembrane region" description="Helical" evidence="9">
    <location>
        <begin position="387"/>
        <end position="407"/>
    </location>
</feature>
<evidence type="ECO:0000256" key="4">
    <source>
        <dbReference type="ARBA" id="ARBA00022475"/>
    </source>
</evidence>
<feature type="transmembrane region" description="Helical" evidence="9">
    <location>
        <begin position="237"/>
        <end position="255"/>
    </location>
</feature>
<feature type="signal peptide" evidence="10">
    <location>
        <begin position="1"/>
        <end position="21"/>
    </location>
</feature>
<feature type="transmembrane region" description="Helical" evidence="9">
    <location>
        <begin position="161"/>
        <end position="179"/>
    </location>
</feature>
<evidence type="ECO:0000313" key="11">
    <source>
        <dbReference type="EMBL" id="QPC43457.1"/>
    </source>
</evidence>
<organism evidence="11 12">
    <name type="scientific">Kaustia mangrovi</name>
    <dbReference type="NCBI Taxonomy" id="2593653"/>
    <lineage>
        <taxon>Bacteria</taxon>
        <taxon>Pseudomonadati</taxon>
        <taxon>Pseudomonadota</taxon>
        <taxon>Alphaproteobacteria</taxon>
        <taxon>Hyphomicrobiales</taxon>
        <taxon>Parvibaculaceae</taxon>
        <taxon>Kaustia</taxon>
    </lineage>
</organism>
<dbReference type="EMBL" id="CP058214">
    <property type="protein sequence ID" value="QPC43457.1"/>
    <property type="molecule type" value="Genomic_DNA"/>
</dbReference>
<evidence type="ECO:0000256" key="10">
    <source>
        <dbReference type="SAM" id="SignalP"/>
    </source>
</evidence>
<evidence type="ECO:0000256" key="8">
    <source>
        <dbReference type="ARBA" id="ARBA00023136"/>
    </source>
</evidence>
<keyword evidence="3" id="KW-0813">Transport</keyword>
<name>A0A7S8C4W4_9HYPH</name>
<dbReference type="Pfam" id="PF13520">
    <property type="entry name" value="AA_permease_2"/>
    <property type="match status" value="1"/>
</dbReference>
<feature type="transmembrane region" description="Helical" evidence="9">
    <location>
        <begin position="307"/>
        <end position="331"/>
    </location>
</feature>
<dbReference type="PANTHER" id="PTHR42770:SF4">
    <property type="entry name" value="ARGININE_ORNITHINE ANTIPORTER-RELATED"/>
    <property type="match status" value="1"/>
</dbReference>
<keyword evidence="10" id="KW-0732">Signal</keyword>
<evidence type="ECO:0000256" key="5">
    <source>
        <dbReference type="ARBA" id="ARBA00022692"/>
    </source>
</evidence>
<comment type="subcellular location">
    <subcellularLocation>
        <location evidence="1">Cell membrane</location>
        <topology evidence="1">Multi-pass membrane protein</topology>
    </subcellularLocation>
</comment>
<evidence type="ECO:0000256" key="3">
    <source>
        <dbReference type="ARBA" id="ARBA00022448"/>
    </source>
</evidence>
<proteinExistence type="inferred from homology"/>
<keyword evidence="5 9" id="KW-0812">Transmembrane</keyword>
<feature type="transmembrane region" description="Helical" evidence="9">
    <location>
        <begin position="185"/>
        <end position="208"/>
    </location>
</feature>
<feature type="transmembrane region" description="Helical" evidence="9">
    <location>
        <begin position="451"/>
        <end position="468"/>
    </location>
</feature>
<keyword evidence="6" id="KW-0029">Amino-acid transport</keyword>
<dbReference type="GO" id="GO:0005886">
    <property type="term" value="C:plasma membrane"/>
    <property type="evidence" value="ECO:0007669"/>
    <property type="project" value="UniProtKB-SubCell"/>
</dbReference>
<dbReference type="InterPro" id="IPR004754">
    <property type="entry name" value="Amino_acid_antiprt"/>
</dbReference>
<dbReference type="KEGG" id="kmn:HW532_12585"/>
<keyword evidence="7 9" id="KW-1133">Transmembrane helix</keyword>
<feature type="chain" id="PRO_5032513033" evidence="10">
    <location>
        <begin position="22"/>
        <end position="510"/>
    </location>
</feature>
<keyword evidence="8 9" id="KW-0472">Membrane</keyword>